<keyword evidence="1" id="KW-0732">Signal</keyword>
<feature type="signal peptide" evidence="1">
    <location>
        <begin position="1"/>
        <end position="19"/>
    </location>
</feature>
<dbReference type="PANTHER" id="PTHR11008">
    <property type="entry name" value="PROTEIN TAKEOUT-LIKE PROTEIN"/>
    <property type="match status" value="1"/>
</dbReference>
<proteinExistence type="predicted"/>
<comment type="caution">
    <text evidence="2">The sequence shown here is derived from an EMBL/GenBank/DDBJ whole genome shotgun (WGS) entry which is preliminary data.</text>
</comment>
<evidence type="ECO:0000256" key="1">
    <source>
        <dbReference type="SAM" id="SignalP"/>
    </source>
</evidence>
<dbReference type="AlphaFoldDB" id="A0ABD0TL07"/>
<dbReference type="PANTHER" id="PTHR11008:SF29">
    <property type="entry name" value="IP17226P"/>
    <property type="match status" value="1"/>
</dbReference>
<dbReference type="EMBL" id="JBEDNZ010000003">
    <property type="protein sequence ID" value="KAL0850035.1"/>
    <property type="molecule type" value="Genomic_DNA"/>
</dbReference>
<gene>
    <name evidence="2" type="ORF">ABMA28_011942</name>
</gene>
<dbReference type="Gene3D" id="3.15.10.30">
    <property type="entry name" value="Haemolymph juvenile hormone binding protein"/>
    <property type="match status" value="1"/>
</dbReference>
<protein>
    <submittedName>
        <fullName evidence="2">Uncharacterized protein</fullName>
    </submittedName>
</protein>
<evidence type="ECO:0000313" key="2">
    <source>
        <dbReference type="EMBL" id="KAL0850035.1"/>
    </source>
</evidence>
<dbReference type="SMART" id="SM00700">
    <property type="entry name" value="JHBP"/>
    <property type="match status" value="1"/>
</dbReference>
<accession>A0ABD0TL07</accession>
<dbReference type="Pfam" id="PF06585">
    <property type="entry name" value="JHBP"/>
    <property type="match status" value="1"/>
</dbReference>
<evidence type="ECO:0000313" key="3">
    <source>
        <dbReference type="Proteomes" id="UP001549921"/>
    </source>
</evidence>
<sequence length="243" mass="26130">MKSLFIVLEAVSLVLVVYGIDTTPKNTLEESLLSLLTQWRAGDRGPFSFPFPSLDEIKIPAVSGNYEGYGAKISYETTELKLVGLKNFSVASLDASEASLKASGTITIPVLTLSADKYTIKGRALWFIPVNGSGKLRIDFGNNQLTFSIRLRSNSSSTWVDTLQLAFSVGSLKASLENGPAAITTILNNSGVSIIQSNHDDIVKMVRNLILPVINNFLSGLTPEQLLQTIAGNATIAPNAVRV</sequence>
<dbReference type="Proteomes" id="UP001549921">
    <property type="component" value="Unassembled WGS sequence"/>
</dbReference>
<reference evidence="2 3" key="1">
    <citation type="submission" date="2024-06" db="EMBL/GenBank/DDBJ databases">
        <title>A chromosome-level genome assembly of beet webworm, Loxostege sticticalis.</title>
        <authorList>
            <person name="Zhang Y."/>
        </authorList>
    </citation>
    <scope>NUCLEOTIDE SEQUENCE [LARGE SCALE GENOMIC DNA]</scope>
    <source>
        <strain evidence="2">AQ028</strain>
        <tissue evidence="2">Male pupae</tissue>
    </source>
</reference>
<name>A0ABD0TL07_LOXSC</name>
<dbReference type="InterPro" id="IPR010562">
    <property type="entry name" value="Haemolymph_juvenile_hormone-bd"/>
</dbReference>
<feature type="chain" id="PRO_5044782213" evidence="1">
    <location>
        <begin position="20"/>
        <end position="243"/>
    </location>
</feature>
<organism evidence="2 3">
    <name type="scientific">Loxostege sticticalis</name>
    <name type="common">Beet webworm moth</name>
    <dbReference type="NCBI Taxonomy" id="481309"/>
    <lineage>
        <taxon>Eukaryota</taxon>
        <taxon>Metazoa</taxon>
        <taxon>Ecdysozoa</taxon>
        <taxon>Arthropoda</taxon>
        <taxon>Hexapoda</taxon>
        <taxon>Insecta</taxon>
        <taxon>Pterygota</taxon>
        <taxon>Neoptera</taxon>
        <taxon>Endopterygota</taxon>
        <taxon>Lepidoptera</taxon>
        <taxon>Glossata</taxon>
        <taxon>Ditrysia</taxon>
        <taxon>Pyraloidea</taxon>
        <taxon>Crambidae</taxon>
        <taxon>Pyraustinae</taxon>
        <taxon>Loxostege</taxon>
    </lineage>
</organism>
<dbReference type="InterPro" id="IPR038606">
    <property type="entry name" value="To_sf"/>
</dbReference>